<name>A0A412GUU5_9BACT</name>
<gene>
    <name evidence="1" type="ORF">DWY20_04310</name>
</gene>
<evidence type="ECO:0000313" key="2">
    <source>
        <dbReference type="Proteomes" id="UP000285864"/>
    </source>
</evidence>
<protein>
    <submittedName>
        <fullName evidence="1">Uncharacterized protein</fullName>
    </submittedName>
</protein>
<organism evidence="1 2">
    <name type="scientific">Phocaeicola coprocola</name>
    <dbReference type="NCBI Taxonomy" id="310298"/>
    <lineage>
        <taxon>Bacteria</taxon>
        <taxon>Pseudomonadati</taxon>
        <taxon>Bacteroidota</taxon>
        <taxon>Bacteroidia</taxon>
        <taxon>Bacteroidales</taxon>
        <taxon>Bacteroidaceae</taxon>
        <taxon>Phocaeicola</taxon>
    </lineage>
</organism>
<proteinExistence type="predicted"/>
<dbReference type="Proteomes" id="UP000285864">
    <property type="component" value="Unassembled WGS sequence"/>
</dbReference>
<sequence>MALWRISVKNSGNAACKDKRQRLEKGMFIETGTASTTPPIGIVREQPMLAQLFMNKYGIEIDLHHMNSSHFNCERIG</sequence>
<comment type="caution">
    <text evidence="1">The sequence shown here is derived from an EMBL/GenBank/DDBJ whole genome shotgun (WGS) entry which is preliminary data.</text>
</comment>
<dbReference type="EMBL" id="QRUU01000011">
    <property type="protein sequence ID" value="RGR98597.1"/>
    <property type="molecule type" value="Genomic_DNA"/>
</dbReference>
<dbReference type="RefSeq" id="WP_118431366.1">
    <property type="nucleotide sequence ID" value="NZ_QRUU01000011.1"/>
</dbReference>
<dbReference type="AlphaFoldDB" id="A0A412GUU5"/>
<reference evidence="1 2" key="1">
    <citation type="submission" date="2018-08" db="EMBL/GenBank/DDBJ databases">
        <title>A genome reference for cultivated species of the human gut microbiota.</title>
        <authorList>
            <person name="Zou Y."/>
            <person name="Xue W."/>
            <person name="Luo G."/>
        </authorList>
    </citation>
    <scope>NUCLEOTIDE SEQUENCE [LARGE SCALE GENOMIC DNA]</scope>
    <source>
        <strain evidence="1 2">AF24-2</strain>
    </source>
</reference>
<accession>A0A412GUU5</accession>
<evidence type="ECO:0000313" key="1">
    <source>
        <dbReference type="EMBL" id="RGR98597.1"/>
    </source>
</evidence>
<keyword evidence="2" id="KW-1185">Reference proteome</keyword>